<feature type="binding site" evidence="8">
    <location>
        <position position="107"/>
    </location>
    <ligand>
        <name>Zn(2+)</name>
        <dbReference type="ChEBI" id="CHEBI:29105"/>
    </ligand>
</feature>
<evidence type="ECO:0000256" key="9">
    <source>
        <dbReference type="SAM" id="MobiDB-lite"/>
    </source>
</evidence>
<dbReference type="PROSITE" id="PS00859">
    <property type="entry name" value="GTP_CYCLOHYDROL_1_1"/>
    <property type="match status" value="1"/>
</dbReference>
<reference evidence="12" key="3">
    <citation type="submission" date="2018-04" db="EMBL/GenBank/DDBJ databases">
        <authorList>
            <person name="Sheh A."/>
            <person name="Shen Z."/>
            <person name="Mannion A.J."/>
            <person name="Fox J.G."/>
        </authorList>
    </citation>
    <scope>NUCLEOTIDE SEQUENCE</scope>
    <source>
        <strain evidence="12">MIT 97-6194</strain>
    </source>
</reference>
<evidence type="ECO:0000256" key="8">
    <source>
        <dbReference type="HAMAP-Rule" id="MF_00223"/>
    </source>
</evidence>
<dbReference type="FunFam" id="3.30.1130.10:FF:000001">
    <property type="entry name" value="GTP cyclohydrolase 1"/>
    <property type="match status" value="1"/>
</dbReference>
<feature type="region of interest" description="Disordered" evidence="9">
    <location>
        <begin position="1"/>
        <end position="27"/>
    </location>
</feature>
<feature type="compositionally biased region" description="Basic and acidic residues" evidence="9">
    <location>
        <begin position="17"/>
        <end position="27"/>
    </location>
</feature>
<feature type="binding site" evidence="8">
    <location>
        <position position="178"/>
    </location>
    <ligand>
        <name>Zn(2+)</name>
        <dbReference type="ChEBI" id="CHEBI:29105"/>
    </ligand>
</feature>
<keyword evidence="4 8" id="KW-0554">One-carbon metabolism</keyword>
<feature type="binding site" evidence="8">
    <location>
        <position position="110"/>
    </location>
    <ligand>
        <name>Zn(2+)</name>
        <dbReference type="ChEBI" id="CHEBI:29105"/>
    </ligand>
</feature>
<evidence type="ECO:0000313" key="13">
    <source>
        <dbReference type="Proteomes" id="UP000029714"/>
    </source>
</evidence>
<evidence type="ECO:0000259" key="10">
    <source>
        <dbReference type="Pfam" id="PF01227"/>
    </source>
</evidence>
<evidence type="ECO:0000313" key="12">
    <source>
        <dbReference type="EMBL" id="TLD93229.1"/>
    </source>
</evidence>
<proteinExistence type="inferred from homology"/>
<evidence type="ECO:0000256" key="7">
    <source>
        <dbReference type="ARBA" id="ARBA00022801"/>
    </source>
</evidence>
<dbReference type="STRING" id="1548018.LS64_06710"/>
<dbReference type="GO" id="GO:0006730">
    <property type="term" value="P:one-carbon metabolic process"/>
    <property type="evidence" value="ECO:0007669"/>
    <property type="project" value="UniProtKB-UniRule"/>
</dbReference>
<dbReference type="GO" id="GO:0006729">
    <property type="term" value="P:tetrahydrobiopterin biosynthetic process"/>
    <property type="evidence" value="ECO:0007669"/>
    <property type="project" value="TreeGrafter"/>
</dbReference>
<dbReference type="GO" id="GO:0005525">
    <property type="term" value="F:GTP binding"/>
    <property type="evidence" value="ECO:0007669"/>
    <property type="project" value="UniProtKB-KW"/>
</dbReference>
<dbReference type="HAMAP" id="MF_00223">
    <property type="entry name" value="FolE"/>
    <property type="match status" value="1"/>
</dbReference>
<comment type="subunit">
    <text evidence="8">Homopolymer.</text>
</comment>
<evidence type="ECO:0000313" key="11">
    <source>
        <dbReference type="EMBL" id="MWV69912.1"/>
    </source>
</evidence>
<dbReference type="Gene3D" id="1.10.286.10">
    <property type="match status" value="1"/>
</dbReference>
<dbReference type="Proteomes" id="UP000477070">
    <property type="component" value="Unassembled WGS sequence"/>
</dbReference>
<reference evidence="11 14" key="4">
    <citation type="submission" date="2019-12" db="EMBL/GenBank/DDBJ databases">
        <title>Multi-Generational Helicobacter saguini Isolates.</title>
        <authorList>
            <person name="Mannion A."/>
            <person name="Shen Z."/>
            <person name="Fox J.G."/>
        </authorList>
    </citation>
    <scope>NUCLEOTIDE SEQUENCE [LARGE SCALE GENOMIC DNA]</scope>
    <source>
        <strain evidence="11">16-048</strain>
        <strain evidence="14">16-048 (F4)</strain>
    </source>
</reference>
<dbReference type="InterPro" id="IPR020602">
    <property type="entry name" value="GTP_CycHdrlase_I_dom"/>
</dbReference>
<evidence type="ECO:0000256" key="6">
    <source>
        <dbReference type="ARBA" id="ARBA00022741"/>
    </source>
</evidence>
<keyword evidence="13" id="KW-1185">Reference proteome</keyword>
<comment type="catalytic activity">
    <reaction evidence="1 8">
        <text>GTP + H2O = 7,8-dihydroneopterin 3'-triphosphate + formate + H(+)</text>
        <dbReference type="Rhea" id="RHEA:17473"/>
        <dbReference type="ChEBI" id="CHEBI:15377"/>
        <dbReference type="ChEBI" id="CHEBI:15378"/>
        <dbReference type="ChEBI" id="CHEBI:15740"/>
        <dbReference type="ChEBI" id="CHEBI:37565"/>
        <dbReference type="ChEBI" id="CHEBI:58462"/>
        <dbReference type="EC" id="3.5.4.16"/>
    </reaction>
</comment>
<dbReference type="EMBL" id="JRMP02000015">
    <property type="protein sequence ID" value="TLD93229.1"/>
    <property type="molecule type" value="Genomic_DNA"/>
</dbReference>
<dbReference type="NCBIfam" id="NF006825">
    <property type="entry name" value="PRK09347.1-2"/>
    <property type="match status" value="1"/>
</dbReference>
<comment type="pathway">
    <text evidence="2 8">Cofactor biosynthesis; 7,8-dihydroneopterin triphosphate biosynthesis; 7,8-dihydroneopterin triphosphate from GTP: step 1/1.</text>
</comment>
<dbReference type="AlphaFoldDB" id="A0A347VX56"/>
<comment type="caution">
    <text evidence="12">The sequence shown here is derived from an EMBL/GenBank/DDBJ whole genome shotgun (WGS) entry which is preliminary data.</text>
</comment>
<dbReference type="GO" id="GO:0046654">
    <property type="term" value="P:tetrahydrofolate biosynthetic process"/>
    <property type="evidence" value="ECO:0007669"/>
    <property type="project" value="UniProtKB-UniRule"/>
</dbReference>
<dbReference type="InterPro" id="IPR043133">
    <property type="entry name" value="GTP-CH-I_C/QueF"/>
</dbReference>
<keyword evidence="6 8" id="KW-0547">Nucleotide-binding</keyword>
<dbReference type="NCBIfam" id="TIGR00063">
    <property type="entry name" value="folE"/>
    <property type="match status" value="1"/>
</dbReference>
<dbReference type="UniPathway" id="UPA00848">
    <property type="reaction ID" value="UER00151"/>
</dbReference>
<evidence type="ECO:0000256" key="5">
    <source>
        <dbReference type="ARBA" id="ARBA00022723"/>
    </source>
</evidence>
<keyword evidence="8" id="KW-0342">GTP-binding</keyword>
<accession>A0A347VX56</accession>
<evidence type="ECO:0000313" key="14">
    <source>
        <dbReference type="Proteomes" id="UP000477070"/>
    </source>
</evidence>
<dbReference type="InterPro" id="IPR018234">
    <property type="entry name" value="GTP_CycHdrlase_I_CS"/>
</dbReference>
<dbReference type="Proteomes" id="UP000029714">
    <property type="component" value="Unassembled WGS sequence"/>
</dbReference>
<feature type="compositionally biased region" description="Basic and acidic residues" evidence="9">
    <location>
        <begin position="1"/>
        <end position="10"/>
    </location>
</feature>
<dbReference type="Pfam" id="PF01227">
    <property type="entry name" value="GTP_cyclohydroI"/>
    <property type="match status" value="1"/>
</dbReference>
<sequence length="216" mass="24739">MESKRINSKKDSKKRNKESSKIDSIESNKSYKESIESYFENLCQKIGEDSKRESLAKTPKRLMDLNDFLYSGYNADVSEILSHTFNEFDGVFNEMVIIKDIEFYSMCEHHLLPFFGNISIGYIPDKKVVGISSLAKLVEVFAKRLQIQENLTKQIADSIMESLKPKGAMIVCEALHLCMAMRGAQKQNARILTSAVRGIFQKDSKTRTEFMQLIKK</sequence>
<evidence type="ECO:0000256" key="3">
    <source>
        <dbReference type="ARBA" id="ARBA00008085"/>
    </source>
</evidence>
<dbReference type="NCBIfam" id="NF006826">
    <property type="entry name" value="PRK09347.1-3"/>
    <property type="match status" value="1"/>
</dbReference>
<dbReference type="EMBL" id="QBIU01000001">
    <property type="protein sequence ID" value="MWV69912.1"/>
    <property type="molecule type" value="Genomic_DNA"/>
</dbReference>
<dbReference type="SUPFAM" id="SSF55620">
    <property type="entry name" value="Tetrahydrobiopterin biosynthesis enzymes-like"/>
    <property type="match status" value="1"/>
</dbReference>
<dbReference type="Gene3D" id="3.30.1130.10">
    <property type="match status" value="1"/>
</dbReference>
<dbReference type="EC" id="3.5.4.16" evidence="8"/>
<gene>
    <name evidence="8 12" type="primary">folE</name>
    <name evidence="11" type="ORF">DCO61_07840</name>
    <name evidence="12" type="ORF">LS64_008910</name>
</gene>
<dbReference type="InterPro" id="IPR001474">
    <property type="entry name" value="GTP_CycHdrlase_I"/>
</dbReference>
<evidence type="ECO:0000256" key="1">
    <source>
        <dbReference type="ARBA" id="ARBA00001052"/>
    </source>
</evidence>
<dbReference type="PROSITE" id="PS00860">
    <property type="entry name" value="GTP_CYCLOHYDROL_1_2"/>
    <property type="match status" value="1"/>
</dbReference>
<dbReference type="GO" id="GO:0003934">
    <property type="term" value="F:GTP cyclohydrolase I activity"/>
    <property type="evidence" value="ECO:0007669"/>
    <property type="project" value="UniProtKB-UniRule"/>
</dbReference>
<keyword evidence="8" id="KW-0862">Zinc</keyword>
<dbReference type="GO" id="GO:0005737">
    <property type="term" value="C:cytoplasm"/>
    <property type="evidence" value="ECO:0007669"/>
    <property type="project" value="TreeGrafter"/>
</dbReference>
<name>A0A347VX56_9HELI</name>
<dbReference type="PANTHER" id="PTHR11109:SF7">
    <property type="entry name" value="GTP CYCLOHYDROLASE 1"/>
    <property type="match status" value="1"/>
</dbReference>
<protein>
    <recommendedName>
        <fullName evidence="8">GTP cyclohydrolase 1</fullName>
        <ecNumber evidence="8">3.5.4.16</ecNumber>
    </recommendedName>
    <alternativeName>
        <fullName evidence="8">GTP cyclohydrolase I</fullName>
        <shortName evidence="8">GTP-CH-I</shortName>
    </alternativeName>
</protein>
<reference evidence="12 13" key="2">
    <citation type="journal article" date="2016" name="Infect. Immun.">
        <title>Helicobacter saguini, a Novel Helicobacter Isolated from Cotton-Top Tamarins with Ulcerative Colitis, Has Proinflammatory Properties and Induces Typhlocolitis and Dysplasia in Gnotobiotic IL-10-/- Mice.</title>
        <authorList>
            <person name="Shen Z."/>
            <person name="Mannion A."/>
            <person name="Whary M.T."/>
            <person name="Muthupalani S."/>
            <person name="Sheh A."/>
            <person name="Feng Y."/>
            <person name="Gong G."/>
            <person name="Vandamme P."/>
            <person name="Holcombe H.R."/>
            <person name="Paster B.J."/>
            <person name="Fox J.G."/>
        </authorList>
    </citation>
    <scope>NUCLEOTIDE SEQUENCE [LARGE SCALE GENOMIC DNA]</scope>
    <source>
        <strain evidence="12 13">MIT 97-6194</strain>
    </source>
</reference>
<keyword evidence="7 8" id="KW-0378">Hydrolase</keyword>
<dbReference type="PANTHER" id="PTHR11109">
    <property type="entry name" value="GTP CYCLOHYDROLASE I"/>
    <property type="match status" value="1"/>
</dbReference>
<evidence type="ECO:0000256" key="2">
    <source>
        <dbReference type="ARBA" id="ARBA00005080"/>
    </source>
</evidence>
<comment type="similarity">
    <text evidence="3 8">Belongs to the GTP cyclohydrolase I family.</text>
</comment>
<reference evidence="12 13" key="1">
    <citation type="journal article" date="2014" name="Genome Announc.">
        <title>Draft genome sequences of eight enterohepatic helicobacter species isolated from both laboratory and wild rodents.</title>
        <authorList>
            <person name="Sheh A."/>
            <person name="Shen Z."/>
            <person name="Fox J.G."/>
        </authorList>
    </citation>
    <scope>NUCLEOTIDE SEQUENCE [LARGE SCALE GENOMIC DNA]</scope>
    <source>
        <strain evidence="12 13">MIT 97-6194</strain>
    </source>
</reference>
<feature type="domain" description="GTP cyclohydrolase I" evidence="10">
    <location>
        <begin position="36"/>
        <end position="214"/>
    </location>
</feature>
<dbReference type="InterPro" id="IPR043134">
    <property type="entry name" value="GTP-CH-I_N"/>
</dbReference>
<dbReference type="OrthoDB" id="9801207at2"/>
<evidence type="ECO:0000256" key="4">
    <source>
        <dbReference type="ARBA" id="ARBA00022563"/>
    </source>
</evidence>
<keyword evidence="5 8" id="KW-0479">Metal-binding</keyword>
<dbReference type="GO" id="GO:0008270">
    <property type="term" value="F:zinc ion binding"/>
    <property type="evidence" value="ECO:0007669"/>
    <property type="project" value="UniProtKB-UniRule"/>
</dbReference>
<organism evidence="12 13">
    <name type="scientific">Helicobacter saguini</name>
    <dbReference type="NCBI Taxonomy" id="1548018"/>
    <lineage>
        <taxon>Bacteria</taxon>
        <taxon>Pseudomonadati</taxon>
        <taxon>Campylobacterota</taxon>
        <taxon>Epsilonproteobacteria</taxon>
        <taxon>Campylobacterales</taxon>
        <taxon>Helicobacteraceae</taxon>
        <taxon>Helicobacter</taxon>
    </lineage>
</organism>